<evidence type="ECO:0000313" key="2">
    <source>
        <dbReference type="Proteomes" id="UP001485226"/>
    </source>
</evidence>
<evidence type="ECO:0000313" key="1">
    <source>
        <dbReference type="EMBL" id="MEL1255346.1"/>
    </source>
</evidence>
<proteinExistence type="predicted"/>
<dbReference type="InterPro" id="IPR008993">
    <property type="entry name" value="TIMP-like_OB-fold"/>
</dbReference>
<comment type="caution">
    <text evidence="1">The sequence shown here is derived from an EMBL/GenBank/DDBJ whole genome shotgun (WGS) entry which is preliminary data.</text>
</comment>
<dbReference type="Proteomes" id="UP001485226">
    <property type="component" value="Unassembled WGS sequence"/>
</dbReference>
<name>A0ABU9ISC5_9FLAO</name>
<accession>A0ABU9ISC5</accession>
<sequence>MKKAINHVDVLFTGKIISREIYTDSNFPNMILKKVIYTVLVTEKLKGDIKTDTIKIYTGLGNGDCGVEFEIGKSYIIYSNYEEELFKTKVPKFLSTDICTRTSEFKDIEFKKIKRYARRKGYC</sequence>
<dbReference type="SUPFAM" id="SSF50242">
    <property type="entry name" value="TIMP-like"/>
    <property type="match status" value="1"/>
</dbReference>
<gene>
    <name evidence="1" type="ORF">AAEO57_16265</name>
</gene>
<dbReference type="EMBL" id="JBBYHS010000018">
    <property type="protein sequence ID" value="MEL1255346.1"/>
    <property type="molecule type" value="Genomic_DNA"/>
</dbReference>
<keyword evidence="2" id="KW-1185">Reference proteome</keyword>
<dbReference type="Gene3D" id="2.40.50.120">
    <property type="match status" value="1"/>
</dbReference>
<protein>
    <submittedName>
        <fullName evidence="1">Uncharacterized protein</fullName>
    </submittedName>
</protein>
<organism evidence="1 2">
    <name type="scientific">Flavobacterium calami</name>
    <dbReference type="NCBI Taxonomy" id="3139144"/>
    <lineage>
        <taxon>Bacteria</taxon>
        <taxon>Pseudomonadati</taxon>
        <taxon>Bacteroidota</taxon>
        <taxon>Flavobacteriia</taxon>
        <taxon>Flavobacteriales</taxon>
        <taxon>Flavobacteriaceae</taxon>
        <taxon>Flavobacterium</taxon>
    </lineage>
</organism>
<dbReference type="RefSeq" id="WP_341694089.1">
    <property type="nucleotide sequence ID" value="NZ_JBBYHS010000018.1"/>
</dbReference>
<reference evidence="1 2" key="1">
    <citation type="submission" date="2024-04" db="EMBL/GenBank/DDBJ databases">
        <title>Flavobacterium sp. DGU38 16S ribosomal RNA gene Genome sequencing and assembly.</title>
        <authorList>
            <person name="Park S."/>
        </authorList>
    </citation>
    <scope>NUCLEOTIDE SEQUENCE [LARGE SCALE GENOMIC DNA]</scope>
    <source>
        <strain evidence="1 2">DGU38</strain>
    </source>
</reference>